<reference evidence="1 2" key="1">
    <citation type="journal article" date="2013" name="Genome Biol.">
        <title>The genome sequence of the most widely cultivated cacao type and its use to identify candidate genes regulating pod color.</title>
        <authorList>
            <person name="Motamayor J.C."/>
            <person name="Mockaitis K."/>
            <person name="Schmutz J."/>
            <person name="Haiminen N."/>
            <person name="Iii D.L."/>
            <person name="Cornejo O."/>
            <person name="Findley S.D."/>
            <person name="Zheng P."/>
            <person name="Utro F."/>
            <person name="Royaert S."/>
            <person name="Saski C."/>
            <person name="Jenkins J."/>
            <person name="Podicheti R."/>
            <person name="Zhao M."/>
            <person name="Scheffler B.E."/>
            <person name="Stack J.C."/>
            <person name="Feltus F.A."/>
            <person name="Mustiga G.M."/>
            <person name="Amores F."/>
            <person name="Phillips W."/>
            <person name="Marelli J.P."/>
            <person name="May G.D."/>
            <person name="Shapiro H."/>
            <person name="Ma J."/>
            <person name="Bustamante C.D."/>
            <person name="Schnell R.J."/>
            <person name="Main D."/>
            <person name="Gilbert D."/>
            <person name="Parida L."/>
            <person name="Kuhn D.N."/>
        </authorList>
    </citation>
    <scope>NUCLEOTIDE SEQUENCE [LARGE SCALE GENOMIC DNA]</scope>
    <source>
        <strain evidence="2">cv. Matina 1-6</strain>
    </source>
</reference>
<keyword evidence="2" id="KW-1185">Reference proteome</keyword>
<dbReference type="HOGENOM" id="CLU_1828827_0_0_1"/>
<dbReference type="InParanoid" id="A0A061F100"/>
<dbReference type="Gramene" id="EOY10701">
    <property type="protein sequence ID" value="EOY10701"/>
    <property type="gene ID" value="TCM_026005"/>
</dbReference>
<evidence type="ECO:0000313" key="2">
    <source>
        <dbReference type="Proteomes" id="UP000026915"/>
    </source>
</evidence>
<accession>A0A061F100</accession>
<name>A0A061F100_THECC</name>
<organism evidence="1 2">
    <name type="scientific">Theobroma cacao</name>
    <name type="common">Cacao</name>
    <name type="synonym">Cocoa</name>
    <dbReference type="NCBI Taxonomy" id="3641"/>
    <lineage>
        <taxon>Eukaryota</taxon>
        <taxon>Viridiplantae</taxon>
        <taxon>Streptophyta</taxon>
        <taxon>Embryophyta</taxon>
        <taxon>Tracheophyta</taxon>
        <taxon>Spermatophyta</taxon>
        <taxon>Magnoliopsida</taxon>
        <taxon>eudicotyledons</taxon>
        <taxon>Gunneridae</taxon>
        <taxon>Pentapetalae</taxon>
        <taxon>rosids</taxon>
        <taxon>malvids</taxon>
        <taxon>Malvales</taxon>
        <taxon>Malvaceae</taxon>
        <taxon>Byttnerioideae</taxon>
        <taxon>Theobroma</taxon>
    </lineage>
</organism>
<evidence type="ECO:0000313" key="1">
    <source>
        <dbReference type="EMBL" id="EOY10701.1"/>
    </source>
</evidence>
<dbReference type="EMBL" id="CM001883">
    <property type="protein sequence ID" value="EOY10701.1"/>
    <property type="molecule type" value="Genomic_DNA"/>
</dbReference>
<dbReference type="Proteomes" id="UP000026915">
    <property type="component" value="Chromosome 5"/>
</dbReference>
<gene>
    <name evidence="1" type="ORF">TCM_026005</name>
</gene>
<proteinExistence type="predicted"/>
<sequence>MTSFPWLPHQHSLSALIMTSSLALLRDLPLALTLTYPFLRSSLVFFPWLPHRYPRLAPLFAFAVIEIHDLTMISFLASSLGSSVDSHIDILPWLLCSLLALSRTIDLTMTSFPSLPYRQPPLALTTPSSWLFSGIFPWLSQ</sequence>
<dbReference type="AlphaFoldDB" id="A0A061F100"/>
<protein>
    <submittedName>
        <fullName evidence="1">Uncharacterized protein</fullName>
    </submittedName>
</protein>